<accession>A0A8J3E3I3</accession>
<dbReference type="Pfam" id="PF12802">
    <property type="entry name" value="MarR_2"/>
    <property type="match status" value="1"/>
</dbReference>
<feature type="domain" description="HTH marR-type" evidence="1">
    <location>
        <begin position="13"/>
        <end position="149"/>
    </location>
</feature>
<name>A0A8J3E3I3_9PROT</name>
<dbReference type="SMART" id="SM00347">
    <property type="entry name" value="HTH_MARR"/>
    <property type="match status" value="1"/>
</dbReference>
<sequence>MNEQSNGAGTDRAPALASELRVLVGRLKRRLREQASLGDLTGSQAAVIRHLESHGPATVTALARAEGVRPQSMGATVAVLEAAGLVDGAPDPQDRRQTILSLTAACQERIKLGRAAREDWLGREIRTKLTPGEQDELAQALRLLQRLVAR</sequence>
<dbReference type="SUPFAM" id="SSF46785">
    <property type="entry name" value="Winged helix' DNA-binding domain"/>
    <property type="match status" value="1"/>
</dbReference>
<dbReference type="Proteomes" id="UP000646365">
    <property type="component" value="Unassembled WGS sequence"/>
</dbReference>
<dbReference type="EMBL" id="BMJQ01000006">
    <property type="protein sequence ID" value="GGF18846.1"/>
    <property type="molecule type" value="Genomic_DNA"/>
</dbReference>
<dbReference type="PANTHER" id="PTHR39515">
    <property type="entry name" value="CONSERVED PROTEIN"/>
    <property type="match status" value="1"/>
</dbReference>
<organism evidence="2 3">
    <name type="scientific">Aliidongia dinghuensis</name>
    <dbReference type="NCBI Taxonomy" id="1867774"/>
    <lineage>
        <taxon>Bacteria</taxon>
        <taxon>Pseudomonadati</taxon>
        <taxon>Pseudomonadota</taxon>
        <taxon>Alphaproteobacteria</taxon>
        <taxon>Rhodospirillales</taxon>
        <taxon>Dongiaceae</taxon>
        <taxon>Aliidongia</taxon>
    </lineage>
</organism>
<dbReference type="InterPro" id="IPR036390">
    <property type="entry name" value="WH_DNA-bd_sf"/>
</dbReference>
<dbReference type="PANTHER" id="PTHR39515:SF2">
    <property type="entry name" value="HTH-TYPE TRANSCRIPTIONAL REGULATOR RV0880"/>
    <property type="match status" value="1"/>
</dbReference>
<evidence type="ECO:0000313" key="2">
    <source>
        <dbReference type="EMBL" id="GGF18846.1"/>
    </source>
</evidence>
<protein>
    <submittedName>
        <fullName evidence="2">MarR family transcriptional regulator</fullName>
    </submittedName>
</protein>
<reference evidence="2" key="2">
    <citation type="submission" date="2020-09" db="EMBL/GenBank/DDBJ databases">
        <authorList>
            <person name="Sun Q."/>
            <person name="Zhou Y."/>
        </authorList>
    </citation>
    <scope>NUCLEOTIDE SEQUENCE</scope>
    <source>
        <strain evidence="2">CGMCC 1.15725</strain>
    </source>
</reference>
<dbReference type="Gene3D" id="1.10.287.100">
    <property type="match status" value="1"/>
</dbReference>
<comment type="caution">
    <text evidence="2">The sequence shown here is derived from an EMBL/GenBank/DDBJ whole genome shotgun (WGS) entry which is preliminary data.</text>
</comment>
<dbReference type="AlphaFoldDB" id="A0A8J3E3I3"/>
<gene>
    <name evidence="2" type="ORF">GCM10011611_25910</name>
</gene>
<dbReference type="InterPro" id="IPR000835">
    <property type="entry name" value="HTH_MarR-typ"/>
</dbReference>
<dbReference type="InterPro" id="IPR052526">
    <property type="entry name" value="HTH-type_Bedaq_tolerance"/>
</dbReference>
<dbReference type="InterPro" id="IPR036388">
    <property type="entry name" value="WH-like_DNA-bd_sf"/>
</dbReference>
<keyword evidence="3" id="KW-1185">Reference proteome</keyword>
<proteinExistence type="predicted"/>
<evidence type="ECO:0000313" key="3">
    <source>
        <dbReference type="Proteomes" id="UP000646365"/>
    </source>
</evidence>
<dbReference type="PROSITE" id="PS50995">
    <property type="entry name" value="HTH_MARR_2"/>
    <property type="match status" value="1"/>
</dbReference>
<dbReference type="GO" id="GO:0003700">
    <property type="term" value="F:DNA-binding transcription factor activity"/>
    <property type="evidence" value="ECO:0007669"/>
    <property type="project" value="InterPro"/>
</dbReference>
<evidence type="ECO:0000259" key="1">
    <source>
        <dbReference type="PROSITE" id="PS50995"/>
    </source>
</evidence>
<reference evidence="2" key="1">
    <citation type="journal article" date="2014" name="Int. J. Syst. Evol. Microbiol.">
        <title>Complete genome sequence of Corynebacterium casei LMG S-19264T (=DSM 44701T), isolated from a smear-ripened cheese.</title>
        <authorList>
            <consortium name="US DOE Joint Genome Institute (JGI-PGF)"/>
            <person name="Walter F."/>
            <person name="Albersmeier A."/>
            <person name="Kalinowski J."/>
            <person name="Ruckert C."/>
        </authorList>
    </citation>
    <scope>NUCLEOTIDE SEQUENCE</scope>
    <source>
        <strain evidence="2">CGMCC 1.15725</strain>
    </source>
</reference>
<dbReference type="Gene3D" id="1.10.10.10">
    <property type="entry name" value="Winged helix-like DNA-binding domain superfamily/Winged helix DNA-binding domain"/>
    <property type="match status" value="1"/>
</dbReference>
<dbReference type="RefSeq" id="WP_189046316.1">
    <property type="nucleotide sequence ID" value="NZ_BMJQ01000006.1"/>
</dbReference>